<protein>
    <recommendedName>
        <fullName evidence="1">non-specific serine/threonine protein kinase</fullName>
        <ecNumber evidence="1">2.7.11.1</ecNumber>
    </recommendedName>
</protein>
<keyword evidence="2 4" id="KW-0547">Nucleotide-binding</keyword>
<reference evidence="7" key="1">
    <citation type="submission" date="2021-01" db="EMBL/GenBank/DDBJ databases">
        <authorList>
            <person name="Corre E."/>
            <person name="Pelletier E."/>
            <person name="Niang G."/>
            <person name="Scheremetjew M."/>
            <person name="Finn R."/>
            <person name="Kale V."/>
            <person name="Holt S."/>
            <person name="Cochrane G."/>
            <person name="Meng A."/>
            <person name="Brown T."/>
            <person name="Cohen L."/>
        </authorList>
    </citation>
    <scope>NUCLEOTIDE SEQUENCE</scope>
    <source>
        <strain evidence="7">WS</strain>
    </source>
</reference>
<name>A0A7S1PFT2_9EUKA</name>
<dbReference type="PROSITE" id="PS50011">
    <property type="entry name" value="PROTEIN_KINASE_DOM"/>
    <property type="match status" value="1"/>
</dbReference>
<dbReference type="InterPro" id="IPR017441">
    <property type="entry name" value="Protein_kinase_ATP_BS"/>
</dbReference>
<feature type="domain" description="Protein kinase" evidence="6">
    <location>
        <begin position="9"/>
        <end position="362"/>
    </location>
</feature>
<dbReference type="GO" id="GO:0004674">
    <property type="term" value="F:protein serine/threonine kinase activity"/>
    <property type="evidence" value="ECO:0007669"/>
    <property type="project" value="UniProtKB-EC"/>
</dbReference>
<dbReference type="EC" id="2.7.11.1" evidence="1"/>
<evidence type="ECO:0000256" key="3">
    <source>
        <dbReference type="ARBA" id="ARBA00022840"/>
    </source>
</evidence>
<feature type="region of interest" description="Disordered" evidence="5">
    <location>
        <begin position="116"/>
        <end position="143"/>
    </location>
</feature>
<feature type="compositionally biased region" description="Basic and acidic residues" evidence="5">
    <location>
        <begin position="509"/>
        <end position="520"/>
    </location>
</feature>
<dbReference type="Gene3D" id="3.30.200.20">
    <property type="entry name" value="Phosphorylase Kinase, domain 1"/>
    <property type="match status" value="1"/>
</dbReference>
<dbReference type="FunFam" id="1.10.510.10:FF:000596">
    <property type="entry name" value="CK1 family protein kinase"/>
    <property type="match status" value="1"/>
</dbReference>
<dbReference type="InterPro" id="IPR008271">
    <property type="entry name" value="Ser/Thr_kinase_AS"/>
</dbReference>
<evidence type="ECO:0000256" key="5">
    <source>
        <dbReference type="SAM" id="MobiDB-lite"/>
    </source>
</evidence>
<dbReference type="SMART" id="SM00220">
    <property type="entry name" value="S_TKc"/>
    <property type="match status" value="1"/>
</dbReference>
<dbReference type="InterPro" id="IPR000719">
    <property type="entry name" value="Prot_kinase_dom"/>
</dbReference>
<feature type="compositionally biased region" description="Polar residues" evidence="5">
    <location>
        <begin position="387"/>
        <end position="421"/>
    </location>
</feature>
<dbReference type="SUPFAM" id="SSF56112">
    <property type="entry name" value="Protein kinase-like (PK-like)"/>
    <property type="match status" value="1"/>
</dbReference>
<evidence type="ECO:0000313" key="7">
    <source>
        <dbReference type="EMBL" id="CAD9081245.1"/>
    </source>
</evidence>
<dbReference type="Pfam" id="PF00069">
    <property type="entry name" value="Pkinase"/>
    <property type="match status" value="1"/>
</dbReference>
<dbReference type="GO" id="GO:0005524">
    <property type="term" value="F:ATP binding"/>
    <property type="evidence" value="ECO:0007669"/>
    <property type="project" value="UniProtKB-UniRule"/>
</dbReference>
<organism evidence="7">
    <name type="scientific">Percolomonas cosmopolitus</name>
    <dbReference type="NCBI Taxonomy" id="63605"/>
    <lineage>
        <taxon>Eukaryota</taxon>
        <taxon>Discoba</taxon>
        <taxon>Heterolobosea</taxon>
        <taxon>Tetramitia</taxon>
        <taxon>Eutetramitia</taxon>
        <taxon>Percolomonadidae</taxon>
        <taxon>Percolomonas</taxon>
    </lineage>
</organism>
<dbReference type="PANTHER" id="PTHR11909">
    <property type="entry name" value="CASEIN KINASE-RELATED"/>
    <property type="match status" value="1"/>
</dbReference>
<feature type="compositionally biased region" description="Polar residues" evidence="5">
    <location>
        <begin position="444"/>
        <end position="470"/>
    </location>
</feature>
<dbReference type="InterPro" id="IPR050235">
    <property type="entry name" value="CK1_Ser-Thr_kinase"/>
</dbReference>
<dbReference type="AlphaFoldDB" id="A0A7S1PFT2"/>
<feature type="compositionally biased region" description="Polar residues" evidence="5">
    <location>
        <begin position="126"/>
        <end position="143"/>
    </location>
</feature>
<dbReference type="InterPro" id="IPR011009">
    <property type="entry name" value="Kinase-like_dom_sf"/>
</dbReference>
<evidence type="ECO:0000259" key="6">
    <source>
        <dbReference type="PROSITE" id="PS50011"/>
    </source>
</evidence>
<dbReference type="EMBL" id="HBGD01005415">
    <property type="protein sequence ID" value="CAD9081245.1"/>
    <property type="molecule type" value="Transcribed_RNA"/>
</dbReference>
<feature type="binding site" evidence="4">
    <location>
        <position position="38"/>
    </location>
    <ligand>
        <name>ATP</name>
        <dbReference type="ChEBI" id="CHEBI:30616"/>
    </ligand>
</feature>
<evidence type="ECO:0000256" key="4">
    <source>
        <dbReference type="PROSITE-ProRule" id="PRU10141"/>
    </source>
</evidence>
<sequence>MDIRVAHRYRLSHRIGSGSFGEIYSGIDIFSNMKVAVKLESKFGLLVGGDNKNSEAIVGKGGSRPVGGIIGGEGGGGPSLKVSQLAYEARVYEMLHKAAAEALSIDENVQIQNRDLDESPGKKMPNSESPTSTNTLSPYSSPQTSLHLGVPQLYWYGTEGDFNVMVISLLGPSLEDLFTLCSRKFSLKTVLMLADQFMKRVQILHQYGLIHRDLKPENLLMGVGNQAHLVFLVDLGLAKRYRDRLGMHIDYKDNKKLTGTARYASVNTHLGFEQSRRDDLESLGYVLMYFLRGSLPWQNLHAPTKSEKYARISQKKMGTDVTTLCEGYPKEFATYLSYVRSLRFEDKPDYQKLRKLFRDLFVREGFMMDHIFDWTILRGKEVRGNRESSPSGVRRTTQGSGIPQQSTNPSTMVQSLHSQRLSMRGHHGKIDPRLADNRHHHSSTVHVNATKATNNSQTHSHQNTHHLYNSSRRRVDPRLAHTSGQYHDQESPSINTVAHQRTHHLYGGGDRRPSLSRDPRLVVASPRSEPEHSSSSTTSQQIPANHRHYALRNRTRNFSDVVPSNASTNPLFLRKRGRIVNCIE</sequence>
<dbReference type="Gene3D" id="1.10.510.10">
    <property type="entry name" value="Transferase(Phosphotransferase) domain 1"/>
    <property type="match status" value="1"/>
</dbReference>
<dbReference type="PROSITE" id="PS00107">
    <property type="entry name" value="PROTEIN_KINASE_ATP"/>
    <property type="match status" value="1"/>
</dbReference>
<feature type="compositionally biased region" description="Basic and acidic residues" evidence="5">
    <location>
        <begin position="428"/>
        <end position="437"/>
    </location>
</feature>
<feature type="region of interest" description="Disordered" evidence="5">
    <location>
        <begin position="504"/>
        <end position="545"/>
    </location>
</feature>
<dbReference type="PROSITE" id="PS00108">
    <property type="entry name" value="PROTEIN_KINASE_ST"/>
    <property type="match status" value="1"/>
</dbReference>
<feature type="region of interest" description="Disordered" evidence="5">
    <location>
        <begin position="383"/>
        <end position="472"/>
    </location>
</feature>
<gene>
    <name evidence="7" type="ORF">PCOS0759_LOCUS4485</name>
</gene>
<dbReference type="CDD" id="cd14016">
    <property type="entry name" value="STKc_CK1"/>
    <property type="match status" value="1"/>
</dbReference>
<evidence type="ECO:0000256" key="2">
    <source>
        <dbReference type="ARBA" id="ARBA00022741"/>
    </source>
</evidence>
<proteinExistence type="predicted"/>
<accession>A0A7S1PFT2</accession>
<keyword evidence="3 4" id="KW-0067">ATP-binding</keyword>
<evidence type="ECO:0000256" key="1">
    <source>
        <dbReference type="ARBA" id="ARBA00012513"/>
    </source>
</evidence>